<protein>
    <submittedName>
        <fullName evidence="12">Zinc finger protein CONSTANS-LIKE 9-like</fullName>
    </submittedName>
</protein>
<evidence type="ECO:0000313" key="13">
    <source>
        <dbReference type="Proteomes" id="UP001140949"/>
    </source>
</evidence>
<dbReference type="EMBL" id="JANAVB010025998">
    <property type="protein sequence ID" value="KAJ6819876.1"/>
    <property type="molecule type" value="Genomic_DNA"/>
</dbReference>
<gene>
    <name evidence="12" type="ORF">M6B38_401720</name>
</gene>
<keyword evidence="4" id="KW-0677">Repeat</keyword>
<dbReference type="SMART" id="SM00336">
    <property type="entry name" value="BBOX"/>
    <property type="match status" value="1"/>
</dbReference>
<dbReference type="PROSITE" id="PS51017">
    <property type="entry name" value="CCT"/>
    <property type="match status" value="1"/>
</dbReference>
<keyword evidence="6" id="KW-0862">Zinc</keyword>
<dbReference type="Proteomes" id="UP001140949">
    <property type="component" value="Unassembled WGS sequence"/>
</dbReference>
<keyword evidence="5 8" id="KW-0863">Zinc-finger</keyword>
<evidence type="ECO:0000259" key="10">
    <source>
        <dbReference type="PROSITE" id="PS50119"/>
    </source>
</evidence>
<evidence type="ECO:0000256" key="5">
    <source>
        <dbReference type="ARBA" id="ARBA00022771"/>
    </source>
</evidence>
<evidence type="ECO:0000256" key="1">
    <source>
        <dbReference type="ARBA" id="ARBA00004123"/>
    </source>
</evidence>
<proteinExistence type="inferred from homology"/>
<evidence type="ECO:0000259" key="11">
    <source>
        <dbReference type="PROSITE" id="PS51017"/>
    </source>
</evidence>
<evidence type="ECO:0000256" key="3">
    <source>
        <dbReference type="ARBA" id="ARBA00022723"/>
    </source>
</evidence>
<evidence type="ECO:0000256" key="8">
    <source>
        <dbReference type="PROSITE-ProRule" id="PRU00024"/>
    </source>
</evidence>
<accession>A0AAX6FU00</accession>
<dbReference type="PANTHER" id="PTHR31717:SF46">
    <property type="entry name" value="CCT MOTIF FAMILY PROTEIN-RELATED"/>
    <property type="match status" value="1"/>
</dbReference>
<dbReference type="AlphaFoldDB" id="A0AAX6FU00"/>
<name>A0AAX6FU00_IRIPA</name>
<comment type="caution">
    <text evidence="12">The sequence shown here is derived from an EMBL/GenBank/DDBJ whole genome shotgun (WGS) entry which is preliminary data.</text>
</comment>
<dbReference type="PANTHER" id="PTHR31717">
    <property type="entry name" value="ZINC FINGER PROTEIN CONSTANS-LIKE 10"/>
    <property type="match status" value="1"/>
</dbReference>
<sequence length="408" mass="43768">MADPLCNFCWTHRALVYCDSDAACLCLPCDLQVHSANPLSRRHLRAALCGGCCRGDPAASSSSSSIAPQIAAIRCPDCGLSLCRACERGCPGPGLGHRRTRPLVPYSGCPSPAELSAVLDSGATATNAMTPISEDRVSTCWEDQPWVAAAAAAAAPASSCFANAVGMGGPGTAGEQSNLDMLSYPPFKDIEIGDGDETCEGFNTSEDGFNMDNIDEILGCNHPSQDDGLNGLFMEKHFSVADSNGHLENPVEVSTSFQNNCMPLPSYHIFGSFGGLHVVNSSMDQLLQNLNGNINNLSFPTASVCQNMSLSQSNLTGESSADDYQDCVVSPVILAGESPWESNLVTNRPQARKEAKMRYNEKKKSRLFGKQIRYASRKARADTRKRVRGRFVKAGETYDYDPLIARSS</sequence>
<evidence type="ECO:0000256" key="9">
    <source>
        <dbReference type="PROSITE-ProRule" id="PRU00357"/>
    </source>
</evidence>
<dbReference type="GO" id="GO:0006355">
    <property type="term" value="P:regulation of DNA-templated transcription"/>
    <property type="evidence" value="ECO:0007669"/>
    <property type="project" value="UniProtKB-ARBA"/>
</dbReference>
<evidence type="ECO:0000256" key="7">
    <source>
        <dbReference type="ARBA" id="ARBA00023242"/>
    </source>
</evidence>
<dbReference type="GO" id="GO:0008270">
    <property type="term" value="F:zinc ion binding"/>
    <property type="evidence" value="ECO:0007669"/>
    <property type="project" value="UniProtKB-KW"/>
</dbReference>
<evidence type="ECO:0000256" key="4">
    <source>
        <dbReference type="ARBA" id="ARBA00022737"/>
    </source>
</evidence>
<dbReference type="InterPro" id="IPR000315">
    <property type="entry name" value="Znf_B-box"/>
</dbReference>
<keyword evidence="7 9" id="KW-0539">Nucleus</keyword>
<dbReference type="Pfam" id="PF06203">
    <property type="entry name" value="CCT"/>
    <property type="match status" value="1"/>
</dbReference>
<dbReference type="GO" id="GO:0005634">
    <property type="term" value="C:nucleus"/>
    <property type="evidence" value="ECO:0007669"/>
    <property type="project" value="UniProtKB-SubCell"/>
</dbReference>
<dbReference type="InterPro" id="IPR010402">
    <property type="entry name" value="CCT_domain"/>
</dbReference>
<keyword evidence="3" id="KW-0479">Metal-binding</keyword>
<feature type="domain" description="CCT" evidence="11">
    <location>
        <begin position="352"/>
        <end position="394"/>
    </location>
</feature>
<evidence type="ECO:0000256" key="6">
    <source>
        <dbReference type="ARBA" id="ARBA00022833"/>
    </source>
</evidence>
<comment type="similarity">
    <text evidence="2">Belongs to the CONSTANS family.</text>
</comment>
<reference evidence="12" key="2">
    <citation type="submission" date="2023-04" db="EMBL/GenBank/DDBJ databases">
        <authorList>
            <person name="Bruccoleri R.E."/>
            <person name="Oakeley E.J."/>
            <person name="Faust A.-M."/>
            <person name="Dessus-Babus S."/>
            <person name="Altorfer M."/>
            <person name="Burckhardt D."/>
            <person name="Oertli M."/>
            <person name="Naumann U."/>
            <person name="Petersen F."/>
            <person name="Wong J."/>
        </authorList>
    </citation>
    <scope>NUCLEOTIDE SEQUENCE</scope>
    <source>
        <strain evidence="12">GSM-AAB239-AS_SAM_17_03QT</strain>
        <tissue evidence="12">Leaf</tissue>
    </source>
</reference>
<dbReference type="CDD" id="cd19821">
    <property type="entry name" value="Bbox1_BBX-like"/>
    <property type="match status" value="1"/>
</dbReference>
<dbReference type="InterPro" id="IPR049808">
    <property type="entry name" value="CONSTANS-like_Bbox1"/>
</dbReference>
<dbReference type="PROSITE" id="PS50119">
    <property type="entry name" value="ZF_BBOX"/>
    <property type="match status" value="1"/>
</dbReference>
<feature type="domain" description="B box-type" evidence="10">
    <location>
        <begin position="1"/>
        <end position="48"/>
    </location>
</feature>
<keyword evidence="13" id="KW-1185">Reference proteome</keyword>
<evidence type="ECO:0000256" key="2">
    <source>
        <dbReference type="ARBA" id="ARBA00010024"/>
    </source>
</evidence>
<comment type="subcellular location">
    <subcellularLocation>
        <location evidence="1 9">Nucleus</location>
    </subcellularLocation>
</comment>
<evidence type="ECO:0000313" key="12">
    <source>
        <dbReference type="EMBL" id="KAJ6819876.1"/>
    </source>
</evidence>
<organism evidence="12 13">
    <name type="scientific">Iris pallida</name>
    <name type="common">Sweet iris</name>
    <dbReference type="NCBI Taxonomy" id="29817"/>
    <lineage>
        <taxon>Eukaryota</taxon>
        <taxon>Viridiplantae</taxon>
        <taxon>Streptophyta</taxon>
        <taxon>Embryophyta</taxon>
        <taxon>Tracheophyta</taxon>
        <taxon>Spermatophyta</taxon>
        <taxon>Magnoliopsida</taxon>
        <taxon>Liliopsida</taxon>
        <taxon>Asparagales</taxon>
        <taxon>Iridaceae</taxon>
        <taxon>Iridoideae</taxon>
        <taxon>Irideae</taxon>
        <taxon>Iris</taxon>
    </lineage>
</organism>
<reference evidence="12" key="1">
    <citation type="journal article" date="2023" name="GigaByte">
        <title>Genome assembly of the bearded iris, Iris pallida Lam.</title>
        <authorList>
            <person name="Bruccoleri R.E."/>
            <person name="Oakeley E.J."/>
            <person name="Faust A.M.E."/>
            <person name="Altorfer M."/>
            <person name="Dessus-Babus S."/>
            <person name="Burckhardt D."/>
            <person name="Oertli M."/>
            <person name="Naumann U."/>
            <person name="Petersen F."/>
            <person name="Wong J."/>
        </authorList>
    </citation>
    <scope>NUCLEOTIDE SEQUENCE</scope>
    <source>
        <strain evidence="12">GSM-AAB239-AS_SAM_17_03QT</strain>
    </source>
</reference>